<feature type="domain" description="PKS/mFAS DH" evidence="15">
    <location>
        <begin position="868"/>
        <end position="1148"/>
    </location>
</feature>
<feature type="region of interest" description="C-terminal hotdog fold" evidence="12">
    <location>
        <begin position="4068"/>
        <end position="4203"/>
    </location>
</feature>
<dbReference type="PROSITE" id="PS50075">
    <property type="entry name" value="CARRIER"/>
    <property type="match status" value="3"/>
</dbReference>
<feature type="domain" description="Carrier" evidence="13">
    <location>
        <begin position="2972"/>
        <end position="3047"/>
    </location>
</feature>
<feature type="domain" description="Carrier" evidence="13">
    <location>
        <begin position="4641"/>
        <end position="4716"/>
    </location>
</feature>
<feature type="active site" description="Proton donor; for dehydratase activity" evidence="12">
    <location>
        <position position="1059"/>
    </location>
</feature>
<dbReference type="EC" id="2.3.1.94" evidence="11"/>
<dbReference type="PROSITE" id="PS00012">
    <property type="entry name" value="PHOSPHOPANTETHEINE"/>
    <property type="match status" value="2"/>
</dbReference>
<keyword evidence="1" id="KW-0596">Phosphopantetheine</keyword>
<dbReference type="CDD" id="cd08956">
    <property type="entry name" value="KR_3_FAS_SDR_x"/>
    <property type="match status" value="2"/>
</dbReference>
<evidence type="ECO:0000256" key="5">
    <source>
        <dbReference type="ARBA" id="ARBA00023268"/>
    </source>
</evidence>
<dbReference type="PROSITE" id="PS52004">
    <property type="entry name" value="KS3_2"/>
    <property type="match status" value="3"/>
</dbReference>
<evidence type="ECO:0000256" key="1">
    <source>
        <dbReference type="ARBA" id="ARBA00022450"/>
    </source>
</evidence>
<dbReference type="Pfam" id="PF08659">
    <property type="entry name" value="KR"/>
    <property type="match status" value="3"/>
</dbReference>
<dbReference type="InterPro" id="IPR036736">
    <property type="entry name" value="ACP-like_sf"/>
</dbReference>
<keyword evidence="4" id="KW-0677">Repeat</keyword>
<keyword evidence="3" id="KW-0808">Transferase</keyword>
<evidence type="ECO:0000256" key="3">
    <source>
        <dbReference type="ARBA" id="ARBA00022679"/>
    </source>
</evidence>
<evidence type="ECO:0000313" key="16">
    <source>
        <dbReference type="EMBL" id="AXB48347.1"/>
    </source>
</evidence>
<feature type="domain" description="PKS/mFAS DH" evidence="15">
    <location>
        <begin position="3934"/>
        <end position="4203"/>
    </location>
</feature>
<feature type="region of interest" description="C-terminal hotdog fold" evidence="12">
    <location>
        <begin position="1002"/>
        <end position="1148"/>
    </location>
</feature>
<dbReference type="Pfam" id="PF02801">
    <property type="entry name" value="Ketoacyl-synt_C"/>
    <property type="match status" value="3"/>
</dbReference>
<dbReference type="CDD" id="cd08952">
    <property type="entry name" value="KR_1_SDR_x"/>
    <property type="match status" value="1"/>
</dbReference>
<dbReference type="GO" id="GO:0047879">
    <property type="term" value="F:erythronolide synthase activity"/>
    <property type="evidence" value="ECO:0007669"/>
    <property type="project" value="UniProtKB-EC"/>
</dbReference>
<feature type="domain" description="Ketosynthase family 3 (KS3)" evidence="14">
    <location>
        <begin position="1669"/>
        <end position="2093"/>
    </location>
</feature>
<evidence type="ECO:0000256" key="4">
    <source>
        <dbReference type="ARBA" id="ARBA00022737"/>
    </source>
</evidence>
<dbReference type="SUPFAM" id="SSF51735">
    <property type="entry name" value="NAD(P)-binding Rossmann-fold domains"/>
    <property type="match status" value="6"/>
</dbReference>
<dbReference type="InterPro" id="IPR020806">
    <property type="entry name" value="PKS_PP-bd"/>
</dbReference>
<comment type="catalytic activity">
    <reaction evidence="7">
        <text>6 (S)-methylmalonyl-CoA + propanoyl-CoA + 6 NADPH + 12 H(+) = 6-deoxyerythronolide B + 6 CO2 + 6 NADP(+) + 7 CoA + H2O</text>
        <dbReference type="Rhea" id="RHEA:23068"/>
        <dbReference type="ChEBI" id="CHEBI:15377"/>
        <dbReference type="ChEBI" id="CHEBI:15378"/>
        <dbReference type="ChEBI" id="CHEBI:16089"/>
        <dbReference type="ChEBI" id="CHEBI:16526"/>
        <dbReference type="ChEBI" id="CHEBI:57287"/>
        <dbReference type="ChEBI" id="CHEBI:57327"/>
        <dbReference type="ChEBI" id="CHEBI:57392"/>
        <dbReference type="ChEBI" id="CHEBI:57783"/>
        <dbReference type="ChEBI" id="CHEBI:58349"/>
        <dbReference type="EC" id="2.3.1.94"/>
    </reaction>
</comment>
<dbReference type="InterPro" id="IPR020841">
    <property type="entry name" value="PKS_Beta-ketoAc_synthase_dom"/>
</dbReference>
<protein>
    <recommendedName>
        <fullName evidence="11">6-deoxyerythronolide-B synthase</fullName>
        <ecNumber evidence="11">2.3.1.94</ecNumber>
    </recommendedName>
</protein>
<dbReference type="Gene3D" id="3.30.70.3290">
    <property type="match status" value="3"/>
</dbReference>
<keyword evidence="6" id="KW-0012">Acyltransferase</keyword>
<dbReference type="KEGG" id="aab:A4R43_07910"/>
<proteinExistence type="predicted"/>
<feature type="domain" description="Ketosynthase family 3 (KS3)" evidence="14">
    <location>
        <begin position="3063"/>
        <end position="3487"/>
    </location>
</feature>
<dbReference type="InterPro" id="IPR049552">
    <property type="entry name" value="PKS_DH_N"/>
</dbReference>
<dbReference type="GO" id="GO:0006633">
    <property type="term" value="P:fatty acid biosynthetic process"/>
    <property type="evidence" value="ECO:0007669"/>
    <property type="project" value="InterPro"/>
</dbReference>
<dbReference type="InterPro" id="IPR032821">
    <property type="entry name" value="PKS_assoc"/>
</dbReference>
<evidence type="ECO:0000259" key="14">
    <source>
        <dbReference type="PROSITE" id="PS52004"/>
    </source>
</evidence>
<dbReference type="Gene3D" id="3.40.47.10">
    <property type="match status" value="3"/>
</dbReference>
<dbReference type="SUPFAM" id="SSF53901">
    <property type="entry name" value="Thiolase-like"/>
    <property type="match status" value="3"/>
</dbReference>
<keyword evidence="17" id="KW-1185">Reference proteome</keyword>
<evidence type="ECO:0000256" key="10">
    <source>
        <dbReference type="ARBA" id="ARBA00063272"/>
    </source>
</evidence>
<evidence type="ECO:0000256" key="8">
    <source>
        <dbReference type="ARBA" id="ARBA00060158"/>
    </source>
</evidence>
<dbReference type="SMART" id="SM00827">
    <property type="entry name" value="PKS_AT"/>
    <property type="match status" value="3"/>
</dbReference>
<dbReference type="Gene3D" id="1.10.1200.10">
    <property type="entry name" value="ACP-like"/>
    <property type="match status" value="3"/>
</dbReference>
<gene>
    <name evidence="16" type="ORF">A4R43_07910</name>
</gene>
<dbReference type="FunFam" id="3.40.366.10:FF:000002">
    <property type="entry name" value="Probable polyketide synthase 2"/>
    <property type="match status" value="1"/>
</dbReference>
<organism evidence="16 17">
    <name type="scientific">Amycolatopsis albispora</name>
    <dbReference type="NCBI Taxonomy" id="1804986"/>
    <lineage>
        <taxon>Bacteria</taxon>
        <taxon>Bacillati</taxon>
        <taxon>Actinomycetota</taxon>
        <taxon>Actinomycetes</taxon>
        <taxon>Pseudonocardiales</taxon>
        <taxon>Pseudonocardiaceae</taxon>
        <taxon>Amycolatopsis</taxon>
    </lineage>
</organism>
<feature type="active site" description="Proton acceptor; for dehydratase activity" evidence="12">
    <location>
        <position position="900"/>
    </location>
</feature>
<dbReference type="InterPro" id="IPR006162">
    <property type="entry name" value="Ppantetheine_attach_site"/>
</dbReference>
<dbReference type="InterPro" id="IPR042104">
    <property type="entry name" value="PKS_dehydratase_sf"/>
</dbReference>
<dbReference type="FunFam" id="3.40.47.10:FF:000019">
    <property type="entry name" value="Polyketide synthase type I"/>
    <property type="match status" value="3"/>
</dbReference>
<dbReference type="PANTHER" id="PTHR43775">
    <property type="entry name" value="FATTY ACID SYNTHASE"/>
    <property type="match status" value="1"/>
</dbReference>
<dbReference type="SMART" id="SM01294">
    <property type="entry name" value="PKS_PP_betabranch"/>
    <property type="match status" value="3"/>
</dbReference>
<dbReference type="InterPro" id="IPR036291">
    <property type="entry name" value="NAD(P)-bd_dom_sf"/>
</dbReference>
<dbReference type="Gene3D" id="3.10.129.110">
    <property type="entry name" value="Polyketide synthase dehydratase"/>
    <property type="match status" value="2"/>
</dbReference>
<dbReference type="InterPro" id="IPR018201">
    <property type="entry name" value="Ketoacyl_synth_AS"/>
</dbReference>
<dbReference type="Gene3D" id="3.40.366.10">
    <property type="entry name" value="Malonyl-Coenzyme A Acyl Carrier Protein, domain 2"/>
    <property type="match status" value="3"/>
</dbReference>
<feature type="region of interest" description="N-terminal hotdog fold" evidence="12">
    <location>
        <begin position="868"/>
        <end position="992"/>
    </location>
</feature>
<dbReference type="SUPFAM" id="SSF55048">
    <property type="entry name" value="Probable ACP-binding domain of malonyl-CoA ACP transacylase"/>
    <property type="match status" value="3"/>
</dbReference>
<dbReference type="GO" id="GO:0004312">
    <property type="term" value="F:fatty acid synthase activity"/>
    <property type="evidence" value="ECO:0007669"/>
    <property type="project" value="TreeGrafter"/>
</dbReference>
<feature type="region of interest" description="N-terminal hotdog fold" evidence="12">
    <location>
        <begin position="3934"/>
        <end position="4056"/>
    </location>
</feature>
<evidence type="ECO:0000259" key="13">
    <source>
        <dbReference type="PROSITE" id="PS50075"/>
    </source>
</evidence>
<dbReference type="Pfam" id="PF00109">
    <property type="entry name" value="ketoacyl-synt"/>
    <property type="match status" value="3"/>
</dbReference>
<dbReference type="InterPro" id="IPR057326">
    <property type="entry name" value="KR_dom"/>
</dbReference>
<dbReference type="Pfam" id="PF16197">
    <property type="entry name" value="KAsynt_C_assoc"/>
    <property type="match status" value="3"/>
</dbReference>
<comment type="subunit">
    <text evidence="10">Homodimer. Erythronolide synthase is composed of EryAI, EryAII and EryAIII multimodular (2 modules) polypeptides each coding for a functional synthase subunit which participates in 2 of the six FAS-like elongation steps required for formation of the polyketide. Module 1, 2, 3, 4, 5, and 6 participating in biosynthesis steps 1, 2, 3, 4, 5, and 6, respectively.</text>
</comment>
<dbReference type="PANTHER" id="PTHR43775:SF51">
    <property type="entry name" value="INACTIVE PHENOLPHTHIOCEROL SYNTHESIS POLYKETIDE SYNTHASE TYPE I PKS1-RELATED"/>
    <property type="match status" value="1"/>
</dbReference>
<evidence type="ECO:0000259" key="15">
    <source>
        <dbReference type="PROSITE" id="PS52019"/>
    </source>
</evidence>
<feature type="domain" description="Carrier" evidence="13">
    <location>
        <begin position="1578"/>
        <end position="1653"/>
    </location>
</feature>
<dbReference type="InterPro" id="IPR049551">
    <property type="entry name" value="PKS_DH_C"/>
</dbReference>
<dbReference type="GO" id="GO:0031177">
    <property type="term" value="F:phosphopantetheine binding"/>
    <property type="evidence" value="ECO:0007669"/>
    <property type="project" value="InterPro"/>
</dbReference>
<accession>A0A344LJX3</accession>
<evidence type="ECO:0000256" key="6">
    <source>
        <dbReference type="ARBA" id="ARBA00023315"/>
    </source>
</evidence>
<dbReference type="GO" id="GO:0004315">
    <property type="term" value="F:3-oxoacyl-[acyl-carrier-protein] synthase activity"/>
    <property type="evidence" value="ECO:0007669"/>
    <property type="project" value="InterPro"/>
</dbReference>
<dbReference type="Proteomes" id="UP000250434">
    <property type="component" value="Chromosome"/>
</dbReference>
<dbReference type="InterPro" id="IPR050091">
    <property type="entry name" value="PKS_NRPS_Biosynth_Enz"/>
</dbReference>
<dbReference type="SUPFAM" id="SSF47336">
    <property type="entry name" value="ACP-like"/>
    <property type="match status" value="3"/>
</dbReference>
<reference evidence="16 17" key="1">
    <citation type="submission" date="2016-04" db="EMBL/GenBank/DDBJ databases">
        <title>Complete genome sequence and analysis of deep-sea sediment isolate, Amycolatopsis sp. WP1.</title>
        <authorList>
            <person name="Wang H."/>
            <person name="Chen S."/>
            <person name="Wu Q."/>
        </authorList>
    </citation>
    <scope>NUCLEOTIDE SEQUENCE [LARGE SCALE GENOMIC DNA]</scope>
    <source>
        <strain evidence="16 17">WP1</strain>
    </source>
</reference>
<keyword evidence="5" id="KW-0511">Multifunctional enzyme</keyword>
<feature type="domain" description="Ketosynthase family 3 (KS3)" evidence="14">
    <location>
        <begin position="1"/>
        <end position="409"/>
    </location>
</feature>
<dbReference type="PROSITE" id="PS00606">
    <property type="entry name" value="KS3_1"/>
    <property type="match status" value="3"/>
</dbReference>
<dbReference type="InterPro" id="IPR001227">
    <property type="entry name" value="Ac_transferase_dom_sf"/>
</dbReference>
<dbReference type="InterPro" id="IPR055123">
    <property type="entry name" value="SpnB-like_Rossmann"/>
</dbReference>
<dbReference type="SMART" id="SM00826">
    <property type="entry name" value="PKS_DH"/>
    <property type="match status" value="2"/>
</dbReference>
<dbReference type="InterPro" id="IPR009081">
    <property type="entry name" value="PP-bd_ACP"/>
</dbReference>
<dbReference type="InterPro" id="IPR014030">
    <property type="entry name" value="Ketoacyl_synth_N"/>
</dbReference>
<sequence>MSSPADLWRLVAERTDAVSGFPDDRGWDLVGLADPASADFSAVREGGFLYDAGEFDAEFFGISPREALAMDPQQRLLLEVAWETLERAGLDPLSLRGTATGVFAGAMFHDYGSGAGALPDEVKGYLSTGGAGSVVSGRVAYTLGLEGPAVTVDTACSSSLVALHLAAQALRAGECELALAGGVAVMATPEVFAEFTRQRGLAADGRCKSFAAAADGTGWSEGAGLVLLERLSDARRNGHRVLAVVRGSAVNQDGASNGLTAPNGRSQQRVIRQALANAGLSTVDVDAVEAHGTGTTLGDPIEAEALLATYGRDRAPGQPLWLGSLKSNLGHTQAAAGVAGVIKTVLALRHGLLPRTLHVDEPSPRIDWSSGAVELLTEAMPWPETGRARRAGVSSFGVSGTNAHVILEEAPEQGTAEQAEPGVAGPVPLVWSAKSEAALLDQVRRLRDFAEAEPEVPLVALGRALTARSRFGHRAVLVARDRADLAAAERTAIRGVAAEDPGKVVFVFPGQGAQWAGMAVGLLDSSAVFSGRMAECERALAPFTDWSLTAVLRGEAGAPSLDRVDVVQPASFAVMVSLAELWRSYGVEPAAVVGHSQGEIAAAVVAGALSLDDGARVVALRSQALSELSGRGGMMSVALPAAEVVERLARWGERISVAAVNGPASTVVSGEPEALDEALRALEAEDVRARRIPVDYASHSAQVESIRDRLAELLAPVRPRATTVPFYSTVDDAWADDLGGTYWYRNLRQTVHFGQATRALLGAGHGVFLEVSPHPVLSMAIQETADEVGRDAVVVGSLRRDEGGLDRFLTSVAEAHVRGVPVDWTAALGEGGPPVDLPTYAFQRKRYWLESGRAAGDAGEFGLARGDHPQLTAVLRLAGTGSTVLTGVLSPRTQPWLTDHALLGTACLPAAGIAELALRAADETGGGQVAELTLEAPLVLPERGDVRLQVVVAAPDESGQRALSVHSRPAESDDEAWTRHATGTLTAAVGTAGEPVARPSGAVRIELGHAYKRLSEAGLSYGPEFQALRAAATADGEVYAEVRLPGEAAGFGVHPVLLDAALHALQLDAPRVPVSWQGLTLHATGATAVRARFTAIGPDTYRLRMDDEAGQPVVAADAVVLGPLPARQLAAARRGSGDLYTVDWQAVAAPRGGDTSGWAVLGDGSPLPGIDTVADLAAARENVPEVLLVPGAPRTALDAGEVHETTRTTLALLQSWLAEQRFADSKLVFVTGDAAVWGLVRSAQTEHPGRFVLVDLDEGDADLLPAAIASGEPQLAIRAGAVEVPRLARATAAGESPALDPDGTVLITGATGALGSMVARHLVTAHGVRHLLLLSRRGEAAPGAADLMAELTELGATAALHAVDAADRAALARVLGEVPAAHPLTAVVHAAGALADGTIENLRPEQLGTALRPKVDAALNLHELTSDLAAFVLFSSIAGTFGSPGQGNYAAANAWVDALARHRHAEGLPAVALPWGLWAEQSGMTGHLADTDRARLARDGFIALSSDEGLALFDAALRSGDPVPVPVRLNVAALRARAEQVPAVLRGLAGAPARRTAAEPEHSLRARLAGLTRSEQEHALLDLVCDRAAAVLGHESAAAVAASRAFKDQGFDSLTAVELRNRLHEATAVRLPTTVVFDHPTPEALARHLHGELLGATAAAPVVAAPAADEPIAIVGMSCRFPGGVRSPEDLWELLAAGGDAISEFPADRGWDLDALFDPDPDRPGKSYVREGGFLHDAPFFDAALFGVSPREALAMDPQQRLLLEITWELFERAGIDPASLRGSKTGVFAGTNGQDYTPLLADTEDGGEGYLITGGAGSVLSGRVAYTFGLEGPAVTVDTACSSSLVALHLAGQALRQGECSLAVAGGVTVMSSPAAFVEFSKQRGLAPDGRCRAFSADADGTGWGEGAGVLLLERLSDARRNGHRVLAVVRGSAINQDGASNGLTAPNGPSQQRVIQQALASAGLSTVDVDAVEAHGTGTKLGDPIEAEALLATYGQGRERPLWLGSVKSNLGHTQAAAGVAGVIKVVQSMVAGTLPKTLHAEQPTPHVDWAAGAVRLLGEATPWPETGAPRRAAVSSFGISGTNAHVVLEQGPPEPDAAPQEAARSLPVVPWVVSAETEPALHAQLASLRALPDSVDVAYSLATTRAALRHRAVLVNGAVIAEGVAERGKLALLFGGQGSQRCGMGRELAAEFPVFAEAFAEVCAGFEESVAEVVLGSDEGLLSRTRYAQAGLFALEVALFRLVSSWGVRPDYLLGHSIGEVSAAYVAGVFSLEDACRLVDARGRLMQELPAGGAMMTIEAAEAEVLRSLADHGGRAAVAAINGPMSTVLSGDEDTVAQIAALWRERGRRTKRLRVSHAFHSPLMEPMLAEFRRVAEGIEYAPPRIPVVSNLTGEVATDLNDPEHWVTHVREAVRFADGVRFLRDQGVTAFLELGADGTLSGMAGDCLAESTGTESLSVVPVLRRDQPESHAATTALARLYVHGVSLDWESVFAGTGARRVELPTYAFDRQRFWPVGSTVDITENWRYQVTWRPCPTGTSKDLTGTWLVAVPATHTGNELVTSVVHALTQHGARPVQLPLTDADLDRAVLAERLGAEQPSGVLSLSAGLGLTVSLVQALGDAGIDAPLWCATTDAADPDQARLWGLGRVVGLEHPDRWGGLIDLPEPVGEQAAELLCAALSGSTGENELRVRESGLFARRLVRAPRPVVKRRWKPQGTVLVTGGTGALGAEVARWLAGAGCAHVVLASRRGPQAPGAAELAAELTALGTRVSIEACDFADRADAARLLAEHPPTAVVHTAGVLDDCLVDSLTPERFDEVLRSKAEAARNLHELTADLSAFVLFSSLAGVLGNAGQGNYAAANAYLDALAEQRRSLGLPATSVAWGPWAEAGMATGHAAATRVSRSGARPMAPASAIHALQQALDADDTCVTVADVDWSRSAPTRVLTELTAAAPAPTPAVAELPAAERGHALLELVRTHVAAVLGHATTDAIGPRRSFKELGFDSLTAVELRNQLSAATGLRLKAGAVFDYPTPEALAEHLGTELSGVPQATAEAAPAAADEPLAIVGMACRFPGGVQTPEDLWRLLSDGADGITAFPADRGWDVDNLYDPDPDRPGKSYVREGGFLADAAGFDPEFFGISPREALAMDPQQRLLLETSWEAFERAGIDPVSLRGSKTGVFAGTNGQDYATRLTTVPDELEGHLGTGNSASVLSGRVAYALGLEGPAVTVDTACSSSLVALHWAGQALRSGECSLALAGGVTVMSTPDTFVAFSRQRGLAADGRCKPFAAAADGTGWGEGAGVLLLERLSDARRNGHRVLAVVRGSAINQDGASNGLTAPNGPSQQRVIQQALASAGLSTVDVDAVEAHGTGTRLGDPIEAEALLATYGQGRERPLWLGSVKSNLGHTQAAAGVAGVLKMVLAMRHGLLPRTLHVDEPTPYVDWSGGAVSLLTEPVPWQAGDRPLRAGVSSFGISGTNAHVILEQAPPVEAEPAPDEPRTLPFLLSASNEPGLRAQAGQLLGHLEAHPELPPADVALTLATSRASLAHRAGLIAGSRDDLVRDLGAFARGESPLGSVRGVAGSGGLAFLFGGQGSQRCGMGRELAAEFPVFAEAFAEVCAGFEETVAEVVLGSDEELLSQTRYAQAGLFALEVALFRLVSSWGVRPDYLLGHSIGEVSAAYVAGVFSLEDACRLVDARGRLMQELPAGGAMIAVRATEDEVLAVLPDDVAIAAVNGPDSVVLSGVDKAVTAFAEHWAREGRKTKRLRVSHAFHSPLMEPMLAEFRRVAEQLQFSAPEIPIVSDVTGDLADPEQLCSPDYWVEHVRRTVRFADGVTALTGRGVTTFLELGADGALSGMAQDCADGVATVPALRPRRPEAQAVMTALATLHVQGVEIDWTPVFPGAQRADLPTYAFQRGRYWLDATASAGGAAHPFFSSAVVRADGDGALLTGTLSLAAQPWLADHEVMGTVVLPGTAYVEMAIRGGDAIGCGHLESLTLETPLALPAQGGAEVQLAIGGADNTGRHQLTVHARPTGGDEWTCHARGVLTRAEPVVPASPAVWPPEGAERADVSGFYEQLAEQGYGYGPAFRGLRAVWRRGDELFAEVALPPEQAAATSQFGLHPALLDAALHANRLAADARARVPFCWEGVTLHATGATEVRVQLTTGADGAVSLQLTDQAGEPVASVDSLVSLPVTEQRPAGQGALYRVDWTARTLTGARQEWTDHGEVPAGGPAPEVVVFRAETPPGAWPSAARAVTGSVLRVLQEWLADTRFSESRLVVLTRGAVSAQPGEAADPATAPVWGLVRSAQTEHPGRFTLVDLDDHHTSWQPLHSVVASEEPQLAIRAGTAFVPRLVRSRASADDSPFGPAGTVLVTGASGVLGGLVARHLVTTHDVRRLVLVSRRGAPADLVAELTGLGASVTTAACDVADRDALAAVLAGQPITGVVHTAGVVEDAVLESLTPDHLDRVFQAKVDGTAVLHELTADLPLTAFVVFSSAATTLGAPGQANYAAANAFADALAAHRRARGLPAVSLAWGMWAERSGMTAELADGDLRRLARNGIAPLSTEDGLRLFDTAVAAGDPALAPIRLTTSALREPVPALLRELAPAPARRVVSQAETADSLARRITGQSPEERETTVLELVRAQVAEVLGFASAKEIDDERGFLEMGFDSLTAVELRNRLNTATGLRLSSTLLFDYPTPALLTRRLLDGLVTEDAGPADPLGELDRLDAVFAGSAPELRAELVNRMREMVAKWRSDQSAQPARRLDSATPDELFDFIDNDLGVS</sequence>
<dbReference type="SUPFAM" id="SSF52151">
    <property type="entry name" value="FabD/lysophospholipase-like"/>
    <property type="match status" value="3"/>
</dbReference>
<dbReference type="Pfam" id="PF00550">
    <property type="entry name" value="PP-binding"/>
    <property type="match status" value="3"/>
</dbReference>
<dbReference type="InterPro" id="IPR013968">
    <property type="entry name" value="PKS_KR"/>
</dbReference>
<dbReference type="Pfam" id="PF21089">
    <property type="entry name" value="PKS_DH_N"/>
    <property type="match status" value="2"/>
</dbReference>
<dbReference type="PROSITE" id="PS52019">
    <property type="entry name" value="PKS_MFAS_DH"/>
    <property type="match status" value="2"/>
</dbReference>
<dbReference type="CDD" id="cd00833">
    <property type="entry name" value="PKS"/>
    <property type="match status" value="3"/>
</dbReference>
<dbReference type="InterPro" id="IPR016035">
    <property type="entry name" value="Acyl_Trfase/lysoPLipase"/>
</dbReference>
<dbReference type="InterPro" id="IPR014043">
    <property type="entry name" value="Acyl_transferase_dom"/>
</dbReference>
<dbReference type="Pfam" id="PF14765">
    <property type="entry name" value="PS-DH"/>
    <property type="match status" value="2"/>
</dbReference>
<dbReference type="SMART" id="SM00825">
    <property type="entry name" value="PKS_KS"/>
    <property type="match status" value="3"/>
</dbReference>
<comment type="function">
    <text evidence="8">Involved in the biosynthesis of antibiotic erythromycin via the biosynthesis of its aglycone precursor, 6-deoxyerythronolide B (6-dEB).</text>
</comment>
<name>A0A344LJX3_9PSEU</name>
<dbReference type="InterPro" id="IPR049900">
    <property type="entry name" value="PKS_mFAS_DH"/>
</dbReference>
<dbReference type="FunFam" id="1.10.1200.10:FF:000007">
    <property type="entry name" value="Probable polyketide synthase pks17"/>
    <property type="match status" value="3"/>
</dbReference>
<keyword evidence="2" id="KW-0597">Phosphoprotein</keyword>
<dbReference type="InterPro" id="IPR016039">
    <property type="entry name" value="Thiolase-like"/>
</dbReference>
<dbReference type="SMART" id="SM00823">
    <property type="entry name" value="PKS_PP"/>
    <property type="match status" value="3"/>
</dbReference>
<feature type="active site" description="Proton donor; for dehydratase activity" evidence="12">
    <location>
        <position position="4129"/>
    </location>
</feature>
<dbReference type="InterPro" id="IPR016036">
    <property type="entry name" value="Malonyl_transacylase_ACP-bd"/>
</dbReference>
<dbReference type="Pfam" id="PF00698">
    <property type="entry name" value="Acyl_transf_1"/>
    <property type="match status" value="3"/>
</dbReference>
<dbReference type="EMBL" id="CP015163">
    <property type="protein sequence ID" value="AXB48347.1"/>
    <property type="molecule type" value="Genomic_DNA"/>
</dbReference>
<dbReference type="SMART" id="SM00822">
    <property type="entry name" value="PKS_KR"/>
    <property type="match status" value="3"/>
</dbReference>
<evidence type="ECO:0000256" key="9">
    <source>
        <dbReference type="ARBA" id="ARBA00060622"/>
    </source>
</evidence>
<comment type="pathway">
    <text evidence="9">Antibiotic biosynthesis; erythromycin biosynthesis.</text>
</comment>
<evidence type="ECO:0000256" key="2">
    <source>
        <dbReference type="ARBA" id="ARBA00022553"/>
    </source>
</evidence>
<dbReference type="Gene3D" id="3.40.50.720">
    <property type="entry name" value="NAD(P)-binding Rossmann-like Domain"/>
    <property type="match status" value="3"/>
</dbReference>
<dbReference type="Pfam" id="PF22953">
    <property type="entry name" value="SpnB_Rossmann"/>
    <property type="match status" value="2"/>
</dbReference>
<evidence type="ECO:0000256" key="11">
    <source>
        <dbReference type="ARBA" id="ARBA00066981"/>
    </source>
</evidence>
<dbReference type="InterPro" id="IPR014031">
    <property type="entry name" value="Ketoacyl_synth_C"/>
</dbReference>
<feature type="active site" description="Proton acceptor; for dehydratase activity" evidence="12">
    <location>
        <position position="3966"/>
    </location>
</feature>
<evidence type="ECO:0000256" key="7">
    <source>
        <dbReference type="ARBA" id="ARBA00052442"/>
    </source>
</evidence>
<dbReference type="InterPro" id="IPR020807">
    <property type="entry name" value="PKS_DH"/>
</dbReference>
<evidence type="ECO:0000256" key="12">
    <source>
        <dbReference type="PROSITE-ProRule" id="PRU01363"/>
    </source>
</evidence>
<evidence type="ECO:0000313" key="17">
    <source>
        <dbReference type="Proteomes" id="UP000250434"/>
    </source>
</evidence>